<evidence type="ECO:0000256" key="24">
    <source>
        <dbReference type="ARBA" id="ARBA00072134"/>
    </source>
</evidence>
<name>A0A1B6ISZ2_9HEMI</name>
<comment type="catalytic activity">
    <reaction evidence="20">
        <text>an N(1)-methyl-2'-deoxyadenosine in double-stranded DNA + 2-oxoglutarate + O2 = a 2'-deoxyadenosine in double-stranded DNA + formaldehyde + succinate + CO2 + H(+)</text>
        <dbReference type="Rhea" id="RHEA:70443"/>
        <dbReference type="Rhea" id="RHEA-COMP:14236"/>
        <dbReference type="Rhea" id="RHEA-COMP:17897"/>
        <dbReference type="ChEBI" id="CHEBI:15378"/>
        <dbReference type="ChEBI" id="CHEBI:15379"/>
        <dbReference type="ChEBI" id="CHEBI:16526"/>
        <dbReference type="ChEBI" id="CHEBI:16810"/>
        <dbReference type="ChEBI" id="CHEBI:16842"/>
        <dbReference type="ChEBI" id="CHEBI:30031"/>
        <dbReference type="ChEBI" id="CHEBI:90615"/>
        <dbReference type="ChEBI" id="CHEBI:139096"/>
    </reaction>
    <physiologicalReaction direction="left-to-right" evidence="20">
        <dbReference type="Rhea" id="RHEA:70444"/>
    </physiologicalReaction>
</comment>
<keyword evidence="9" id="KW-0408">Iron</keyword>
<feature type="binding site" evidence="27">
    <location>
        <begin position="60"/>
        <end position="62"/>
    </location>
    <ligand>
        <name>substrate</name>
    </ligand>
</feature>
<dbReference type="InterPro" id="IPR005123">
    <property type="entry name" value="Oxoglu/Fe-dep_dioxygenase_dom"/>
</dbReference>
<comment type="subcellular location">
    <subcellularLocation>
        <location evidence="2">Nucleus</location>
        <location evidence="2">Nucleolus</location>
    </subcellularLocation>
    <subcellularLocation>
        <location evidence="3">Nucleus</location>
        <location evidence="3">Nucleoplasm</location>
    </subcellularLocation>
</comment>
<comment type="catalytic activity">
    <reaction evidence="16">
        <text>a 3,N(4)-etheno-2'-deoxycytidine in double-stranded DNA + 2-oxoglutarate + O2 + H2O = a 2'-deoxycytidine in double-stranded DNA + glyoxal + succinate + CO2</text>
        <dbReference type="Rhea" id="RHEA:70467"/>
        <dbReference type="Rhea" id="RHEA-COMP:17070"/>
        <dbReference type="Rhea" id="RHEA-COMP:17905"/>
        <dbReference type="ChEBI" id="CHEBI:15377"/>
        <dbReference type="ChEBI" id="CHEBI:15379"/>
        <dbReference type="ChEBI" id="CHEBI:16526"/>
        <dbReference type="ChEBI" id="CHEBI:16810"/>
        <dbReference type="ChEBI" id="CHEBI:30031"/>
        <dbReference type="ChEBI" id="CHEBI:34779"/>
        <dbReference type="ChEBI" id="CHEBI:85452"/>
        <dbReference type="ChEBI" id="CHEBI:189585"/>
    </reaction>
    <physiologicalReaction direction="left-to-right" evidence="16">
        <dbReference type="Rhea" id="RHEA:70468"/>
    </physiologicalReaction>
</comment>
<comment type="catalytic activity">
    <reaction evidence="19">
        <text>a 1,N(6)-etheno-2'-deoxyadenosine in double-stranded DNA + 2-oxoglutarate + O2 + H2O = a 2'-deoxyadenosine in double-stranded DNA + glyoxal + succinate + CO2</text>
        <dbReference type="Rhea" id="RHEA:70463"/>
        <dbReference type="Rhea" id="RHEA-COMP:17897"/>
        <dbReference type="Rhea" id="RHEA-COMP:17903"/>
        <dbReference type="ChEBI" id="CHEBI:15377"/>
        <dbReference type="ChEBI" id="CHEBI:15379"/>
        <dbReference type="ChEBI" id="CHEBI:16526"/>
        <dbReference type="ChEBI" id="CHEBI:16810"/>
        <dbReference type="ChEBI" id="CHEBI:30031"/>
        <dbReference type="ChEBI" id="CHEBI:34779"/>
        <dbReference type="ChEBI" id="CHEBI:90615"/>
        <dbReference type="ChEBI" id="CHEBI:189583"/>
    </reaction>
    <physiologicalReaction direction="left-to-right" evidence="19">
        <dbReference type="Rhea" id="RHEA:70464"/>
    </physiologicalReaction>
</comment>
<feature type="domain" description="Fe2OG dioxygenase" evidence="28">
    <location>
        <begin position="110"/>
        <end position="216"/>
    </location>
</feature>
<dbReference type="EC" id="1.14.11.33" evidence="23"/>
<feature type="binding site" evidence="27">
    <location>
        <position position="213"/>
    </location>
    <ligand>
        <name>2-oxoglutarate</name>
        <dbReference type="ChEBI" id="CHEBI:16810"/>
    </ligand>
</feature>
<keyword evidence="6" id="KW-0460">Magnesium</keyword>
<dbReference type="GO" id="GO:0008198">
    <property type="term" value="F:ferrous iron binding"/>
    <property type="evidence" value="ECO:0007669"/>
    <property type="project" value="TreeGrafter"/>
</dbReference>
<dbReference type="InterPro" id="IPR037151">
    <property type="entry name" value="AlkB-like_sf"/>
</dbReference>
<evidence type="ECO:0000256" key="12">
    <source>
        <dbReference type="ARBA" id="ARBA00051010"/>
    </source>
</evidence>
<feature type="binding site" evidence="27">
    <location>
        <position position="211"/>
    </location>
    <ligand>
        <name>2-oxoglutarate</name>
        <dbReference type="ChEBI" id="CHEBI:16810"/>
    </ligand>
</feature>
<comment type="catalytic activity">
    <reaction evidence="18">
        <text>a 3,N(4)-etheno-2'-deoxycytidine in single-stranded DNA + 2-oxoglutarate + O2 + H2O = a 2'-deoxycytidine in single-stranded DNA + glyoxal + succinate + CO2</text>
        <dbReference type="Rhea" id="RHEA:70471"/>
        <dbReference type="Rhea" id="RHEA-COMP:12846"/>
        <dbReference type="Rhea" id="RHEA-COMP:17906"/>
        <dbReference type="ChEBI" id="CHEBI:15377"/>
        <dbReference type="ChEBI" id="CHEBI:15379"/>
        <dbReference type="ChEBI" id="CHEBI:16526"/>
        <dbReference type="ChEBI" id="CHEBI:16810"/>
        <dbReference type="ChEBI" id="CHEBI:30031"/>
        <dbReference type="ChEBI" id="CHEBI:34779"/>
        <dbReference type="ChEBI" id="CHEBI:85452"/>
        <dbReference type="ChEBI" id="CHEBI:189585"/>
    </reaction>
    <physiologicalReaction direction="left-to-right" evidence="18">
        <dbReference type="Rhea" id="RHEA:70472"/>
    </physiologicalReaction>
</comment>
<feature type="binding site" evidence="27">
    <location>
        <position position="207"/>
    </location>
    <ligand>
        <name>2-oxoglutarate</name>
        <dbReference type="ChEBI" id="CHEBI:16810"/>
    </ligand>
</feature>
<evidence type="ECO:0000256" key="27">
    <source>
        <dbReference type="PIRSR" id="PIRSR632852-1"/>
    </source>
</evidence>
<evidence type="ECO:0000256" key="10">
    <source>
        <dbReference type="ARBA" id="ARBA00023204"/>
    </source>
</evidence>
<dbReference type="GO" id="GO:0005654">
    <property type="term" value="C:nucleoplasm"/>
    <property type="evidence" value="ECO:0007669"/>
    <property type="project" value="UniProtKB-SubCell"/>
</dbReference>
<keyword evidence="7" id="KW-0223">Dioxygenase</keyword>
<evidence type="ECO:0000256" key="11">
    <source>
        <dbReference type="ARBA" id="ARBA00023242"/>
    </source>
</evidence>
<dbReference type="AlphaFoldDB" id="A0A1B6ISZ2"/>
<comment type="catalytic activity">
    <reaction evidence="14">
        <text>a 1,N(6)-etheno-2'-deoxyadenosine in single-stranded DNA + 2-oxoglutarate + O2 + H2O = a 2'-deoxyadenosine in single-stranded DNA + glyoxal + succinate + CO2</text>
        <dbReference type="Rhea" id="RHEA:70459"/>
        <dbReference type="Rhea" id="RHEA-COMP:17896"/>
        <dbReference type="Rhea" id="RHEA-COMP:17904"/>
        <dbReference type="ChEBI" id="CHEBI:15377"/>
        <dbReference type="ChEBI" id="CHEBI:15379"/>
        <dbReference type="ChEBI" id="CHEBI:16526"/>
        <dbReference type="ChEBI" id="CHEBI:16810"/>
        <dbReference type="ChEBI" id="CHEBI:30031"/>
        <dbReference type="ChEBI" id="CHEBI:34779"/>
        <dbReference type="ChEBI" id="CHEBI:90615"/>
        <dbReference type="ChEBI" id="CHEBI:189583"/>
    </reaction>
    <physiologicalReaction direction="left-to-right" evidence="14">
        <dbReference type="Rhea" id="RHEA:70460"/>
    </physiologicalReaction>
</comment>
<dbReference type="SUPFAM" id="SSF51197">
    <property type="entry name" value="Clavaminate synthase-like"/>
    <property type="match status" value="1"/>
</dbReference>
<evidence type="ECO:0000256" key="17">
    <source>
        <dbReference type="ARBA" id="ARBA00051755"/>
    </source>
</evidence>
<feature type="binding site" evidence="27">
    <location>
        <position position="117"/>
    </location>
    <ligand>
        <name>2-oxoglutarate</name>
        <dbReference type="ChEBI" id="CHEBI:16810"/>
    </ligand>
</feature>
<accession>A0A1B6ISZ2</accession>
<dbReference type="FunFam" id="2.60.120.590:FF:000004">
    <property type="entry name" value="DNA oxidative demethylase ALKBH2"/>
    <property type="match status" value="1"/>
</dbReference>
<dbReference type="InterPro" id="IPR032852">
    <property type="entry name" value="ALKBH2"/>
</dbReference>
<dbReference type="GO" id="GO:0051747">
    <property type="term" value="F:cytosine C-5 DNA demethylase activity"/>
    <property type="evidence" value="ECO:0007669"/>
    <property type="project" value="TreeGrafter"/>
</dbReference>
<evidence type="ECO:0000256" key="20">
    <source>
        <dbReference type="ARBA" id="ARBA00052800"/>
    </source>
</evidence>
<dbReference type="PROSITE" id="PS51471">
    <property type="entry name" value="FE2OG_OXY"/>
    <property type="match status" value="1"/>
</dbReference>
<evidence type="ECO:0000256" key="26">
    <source>
        <dbReference type="ARBA" id="ARBA00081727"/>
    </source>
</evidence>
<dbReference type="InterPro" id="IPR027450">
    <property type="entry name" value="AlkB-like"/>
</dbReference>
<comment type="cofactor">
    <cofactor evidence="1">
        <name>Fe(2+)</name>
        <dbReference type="ChEBI" id="CHEBI:29033"/>
    </cofactor>
</comment>
<dbReference type="GO" id="GO:0035516">
    <property type="term" value="F:broad specificity oxidative DNA demethylase activity"/>
    <property type="evidence" value="ECO:0007669"/>
    <property type="project" value="UniProtKB-EC"/>
</dbReference>
<evidence type="ECO:0000256" key="7">
    <source>
        <dbReference type="ARBA" id="ARBA00022964"/>
    </source>
</evidence>
<evidence type="ECO:0000256" key="19">
    <source>
        <dbReference type="ARBA" id="ARBA00052627"/>
    </source>
</evidence>
<comment type="catalytic activity">
    <reaction evidence="15">
        <text>an N(3)-methyl-2'-deoxycytidine in double-stranded DNA + 2-oxoglutarate + O2 = a 2'-deoxycytidine in double-stranded DNA + formaldehyde + succinate + CO2 + H(+)</text>
        <dbReference type="Rhea" id="RHEA:70439"/>
        <dbReference type="Rhea" id="RHEA-COMP:14237"/>
        <dbReference type="Rhea" id="RHEA-COMP:17070"/>
        <dbReference type="ChEBI" id="CHEBI:15378"/>
        <dbReference type="ChEBI" id="CHEBI:15379"/>
        <dbReference type="ChEBI" id="CHEBI:16526"/>
        <dbReference type="ChEBI" id="CHEBI:16810"/>
        <dbReference type="ChEBI" id="CHEBI:16842"/>
        <dbReference type="ChEBI" id="CHEBI:30031"/>
        <dbReference type="ChEBI" id="CHEBI:85452"/>
        <dbReference type="ChEBI" id="CHEBI:139075"/>
    </reaction>
    <physiologicalReaction direction="left-to-right" evidence="15">
        <dbReference type="Rhea" id="RHEA:70440"/>
    </physiologicalReaction>
</comment>
<dbReference type="GO" id="GO:0006307">
    <property type="term" value="P:DNA alkylation repair"/>
    <property type="evidence" value="ECO:0007669"/>
    <property type="project" value="UniProtKB-ARBA"/>
</dbReference>
<dbReference type="PANTHER" id="PTHR31573">
    <property type="entry name" value="ALPHA-KETOGLUTARATE-DEPENDENT DIOXYGENASE ALKB HOMOLOG 2"/>
    <property type="match status" value="1"/>
</dbReference>
<evidence type="ECO:0000256" key="16">
    <source>
        <dbReference type="ARBA" id="ARBA00051434"/>
    </source>
</evidence>
<dbReference type="PANTHER" id="PTHR31573:SF1">
    <property type="entry name" value="DNA OXIDATIVE DEMETHYLASE ALKBH2"/>
    <property type="match status" value="1"/>
</dbReference>
<evidence type="ECO:0000256" key="2">
    <source>
        <dbReference type="ARBA" id="ARBA00004604"/>
    </source>
</evidence>
<evidence type="ECO:0000256" key="1">
    <source>
        <dbReference type="ARBA" id="ARBA00001954"/>
    </source>
</evidence>
<feature type="binding site" evidence="27">
    <location>
        <position position="195"/>
    </location>
    <ligand>
        <name>2-oxoglutarate</name>
        <dbReference type="ChEBI" id="CHEBI:16810"/>
    </ligand>
</feature>
<evidence type="ECO:0000256" key="15">
    <source>
        <dbReference type="ARBA" id="ARBA00051376"/>
    </source>
</evidence>
<reference evidence="29" key="1">
    <citation type="submission" date="2015-11" db="EMBL/GenBank/DDBJ databases">
        <title>De novo transcriptome assembly of four potential Pierce s Disease insect vectors from Arizona vineyards.</title>
        <authorList>
            <person name="Tassone E.E."/>
        </authorList>
    </citation>
    <scope>NUCLEOTIDE SEQUENCE</scope>
</reference>
<evidence type="ECO:0000256" key="8">
    <source>
        <dbReference type="ARBA" id="ARBA00023002"/>
    </source>
</evidence>
<comment type="catalytic activity">
    <reaction evidence="21">
        <text>a methylated nucleobase within DNA + 2-oxoglutarate + O2 = a nucleobase within DNA + formaldehyde + succinate + CO2</text>
        <dbReference type="Rhea" id="RHEA:30299"/>
        <dbReference type="Rhea" id="RHEA-COMP:12192"/>
        <dbReference type="Rhea" id="RHEA-COMP:12193"/>
        <dbReference type="ChEBI" id="CHEBI:15379"/>
        <dbReference type="ChEBI" id="CHEBI:16526"/>
        <dbReference type="ChEBI" id="CHEBI:16810"/>
        <dbReference type="ChEBI" id="CHEBI:16842"/>
        <dbReference type="ChEBI" id="CHEBI:30031"/>
        <dbReference type="ChEBI" id="CHEBI:32875"/>
        <dbReference type="ChEBI" id="CHEBI:64428"/>
        <dbReference type="EC" id="1.14.11.33"/>
    </reaction>
    <physiologicalReaction direction="left-to-right" evidence="21">
        <dbReference type="Rhea" id="RHEA:30300"/>
    </physiologicalReaction>
</comment>
<comment type="catalytic activity">
    <reaction evidence="17">
        <text>a 1,N(2)-etheno-2'-deoxyguanosine in double-stranded DNA + 2-oxoglutarate + O2 + H2O = a 2'-deoxyguanosine in double-stranded DNA + glyoxal + succinate + CO2</text>
        <dbReference type="Rhea" id="RHEA:70487"/>
        <dbReference type="Rhea" id="RHEA-COMP:17910"/>
        <dbReference type="Rhea" id="RHEA-COMP:17912"/>
        <dbReference type="ChEBI" id="CHEBI:15377"/>
        <dbReference type="ChEBI" id="CHEBI:15379"/>
        <dbReference type="ChEBI" id="CHEBI:16526"/>
        <dbReference type="ChEBI" id="CHEBI:16810"/>
        <dbReference type="ChEBI" id="CHEBI:30031"/>
        <dbReference type="ChEBI" id="CHEBI:34779"/>
        <dbReference type="ChEBI" id="CHEBI:85445"/>
        <dbReference type="ChEBI" id="CHEBI:189586"/>
    </reaction>
    <physiologicalReaction direction="left-to-right" evidence="17">
        <dbReference type="Rhea" id="RHEA:70488"/>
    </physiologicalReaction>
</comment>
<gene>
    <name evidence="29" type="ORF">g.8830</name>
</gene>
<evidence type="ECO:0000256" key="6">
    <source>
        <dbReference type="ARBA" id="ARBA00022842"/>
    </source>
</evidence>
<organism evidence="29">
    <name type="scientific">Homalodisca liturata</name>
    <dbReference type="NCBI Taxonomy" id="320908"/>
    <lineage>
        <taxon>Eukaryota</taxon>
        <taxon>Metazoa</taxon>
        <taxon>Ecdysozoa</taxon>
        <taxon>Arthropoda</taxon>
        <taxon>Hexapoda</taxon>
        <taxon>Insecta</taxon>
        <taxon>Pterygota</taxon>
        <taxon>Neoptera</taxon>
        <taxon>Paraneoptera</taxon>
        <taxon>Hemiptera</taxon>
        <taxon>Auchenorrhyncha</taxon>
        <taxon>Membracoidea</taxon>
        <taxon>Cicadellidae</taxon>
        <taxon>Cicadellinae</taxon>
        <taxon>Proconiini</taxon>
        <taxon>Homalodisca</taxon>
    </lineage>
</organism>
<dbReference type="GO" id="GO:0005730">
    <property type="term" value="C:nucleolus"/>
    <property type="evidence" value="ECO:0007669"/>
    <property type="project" value="UniProtKB-SubCell"/>
</dbReference>
<evidence type="ECO:0000256" key="4">
    <source>
        <dbReference type="ARBA" id="ARBA00022723"/>
    </source>
</evidence>
<evidence type="ECO:0000259" key="28">
    <source>
        <dbReference type="PROSITE" id="PS51471"/>
    </source>
</evidence>
<keyword evidence="4" id="KW-0479">Metal-binding</keyword>
<evidence type="ECO:0000256" key="5">
    <source>
        <dbReference type="ARBA" id="ARBA00022763"/>
    </source>
</evidence>
<keyword evidence="8" id="KW-0560">Oxidoreductase</keyword>
<evidence type="ECO:0000256" key="18">
    <source>
        <dbReference type="ARBA" id="ARBA00052597"/>
    </source>
</evidence>
<proteinExistence type="predicted"/>
<comment type="subunit">
    <text evidence="22">Interacts with PCNA homotrimer; this interaction is enhanced during the S-phase of the cell cycle. Interacts with nucleolar proteins NCL, UBTF and NPM1. Interacts with XRCC5-XRCC6 heterodimer.</text>
</comment>
<evidence type="ECO:0000256" key="14">
    <source>
        <dbReference type="ARBA" id="ARBA00051189"/>
    </source>
</evidence>
<evidence type="ECO:0000256" key="25">
    <source>
        <dbReference type="ARBA" id="ARBA00077989"/>
    </source>
</evidence>
<keyword evidence="11" id="KW-0539">Nucleus</keyword>
<dbReference type="EMBL" id="GECU01017716">
    <property type="protein sequence ID" value="JAS89990.1"/>
    <property type="molecule type" value="Transcribed_RNA"/>
</dbReference>
<sequence length="229" mass="26576">MALEPPTKKRKLIWNKISKEGLDLDFTRNFLSEKEADALFDWFEKTVEYFSGELAQVKIFGKWHKIPRKQVSYGEEGLSYKFSGNTVPALPWPDKLAELRDHLNEVTSNNFNFVLVNRYKDGNDHMGYHRDDEADLESLAPIASISLGQTRDFVFQHADARRSGPGKRDVPPVKLSLNHGSLLMMNPPTNRFWYHSLPRRKNCPGVRINLTFRTMVLKKKQCRNKLQNK</sequence>
<evidence type="ECO:0000256" key="21">
    <source>
        <dbReference type="ARBA" id="ARBA00053025"/>
    </source>
</evidence>
<feature type="binding site" evidence="27">
    <location>
        <position position="132"/>
    </location>
    <ligand>
        <name>substrate</name>
    </ligand>
</feature>
<evidence type="ECO:0000256" key="3">
    <source>
        <dbReference type="ARBA" id="ARBA00004642"/>
    </source>
</evidence>
<evidence type="ECO:0000256" key="23">
    <source>
        <dbReference type="ARBA" id="ARBA00066725"/>
    </source>
</evidence>
<evidence type="ECO:0000256" key="9">
    <source>
        <dbReference type="ARBA" id="ARBA00023004"/>
    </source>
</evidence>
<evidence type="ECO:0000313" key="29">
    <source>
        <dbReference type="EMBL" id="JAS89990.1"/>
    </source>
</evidence>
<evidence type="ECO:0000256" key="13">
    <source>
        <dbReference type="ARBA" id="ARBA00051165"/>
    </source>
</evidence>
<comment type="catalytic activity">
    <reaction evidence="13">
        <text>an N(3)-methyl-2'-deoxycytidine in single-stranded DNA + 2-oxoglutarate + O2 = a 2'-deoxycytidine in single-stranded DNA + formaldehyde + succinate + CO2 + H(+)</text>
        <dbReference type="Rhea" id="RHEA:70435"/>
        <dbReference type="Rhea" id="RHEA-COMP:12846"/>
        <dbReference type="Rhea" id="RHEA-COMP:17894"/>
        <dbReference type="ChEBI" id="CHEBI:15378"/>
        <dbReference type="ChEBI" id="CHEBI:15379"/>
        <dbReference type="ChEBI" id="CHEBI:16526"/>
        <dbReference type="ChEBI" id="CHEBI:16810"/>
        <dbReference type="ChEBI" id="CHEBI:16842"/>
        <dbReference type="ChEBI" id="CHEBI:30031"/>
        <dbReference type="ChEBI" id="CHEBI:85452"/>
        <dbReference type="ChEBI" id="CHEBI:139075"/>
    </reaction>
    <physiologicalReaction direction="left-to-right" evidence="13">
        <dbReference type="Rhea" id="RHEA:70436"/>
    </physiologicalReaction>
</comment>
<dbReference type="Gene3D" id="2.60.120.590">
    <property type="entry name" value="Alpha-ketoglutarate-dependent dioxygenase AlkB-like"/>
    <property type="match status" value="1"/>
</dbReference>
<evidence type="ECO:0000256" key="22">
    <source>
        <dbReference type="ARBA" id="ARBA00062909"/>
    </source>
</evidence>
<feature type="binding site" evidence="27">
    <location>
        <begin position="80"/>
        <end position="82"/>
    </location>
    <ligand>
        <name>substrate</name>
    </ligand>
</feature>
<feature type="binding site" evidence="27">
    <location>
        <position position="129"/>
    </location>
    <ligand>
        <name>2-oxoglutarate</name>
        <dbReference type="ChEBI" id="CHEBI:16810"/>
    </ligand>
</feature>
<comment type="catalytic activity">
    <reaction evidence="12">
        <text>an N(1)-methyl-2'-deoxyadenosine in single-stranded DNA + 2-oxoglutarate + O2 = a 2'-deoxyadenosine in single-stranded DNA + formaldehyde + succinate + CO2 + H(+)</text>
        <dbReference type="Rhea" id="RHEA:70447"/>
        <dbReference type="Rhea" id="RHEA-COMP:17895"/>
        <dbReference type="Rhea" id="RHEA-COMP:17896"/>
        <dbReference type="ChEBI" id="CHEBI:15378"/>
        <dbReference type="ChEBI" id="CHEBI:15379"/>
        <dbReference type="ChEBI" id="CHEBI:16526"/>
        <dbReference type="ChEBI" id="CHEBI:16810"/>
        <dbReference type="ChEBI" id="CHEBI:16842"/>
        <dbReference type="ChEBI" id="CHEBI:30031"/>
        <dbReference type="ChEBI" id="CHEBI:90615"/>
        <dbReference type="ChEBI" id="CHEBI:139096"/>
    </reaction>
    <physiologicalReaction direction="left-to-right" evidence="12">
        <dbReference type="Rhea" id="RHEA:70448"/>
    </physiologicalReaction>
</comment>
<protein>
    <recommendedName>
        <fullName evidence="24">DNA oxidative demethylase ALKBH2</fullName>
        <ecNumber evidence="23">1.14.11.33</ecNumber>
    </recommendedName>
    <alternativeName>
        <fullName evidence="25">Alkylated DNA repair protein alkB homolog 2</fullName>
    </alternativeName>
    <alternativeName>
        <fullName evidence="26">Alpha-ketoglutarate-dependent dioxygenase alkB homolog 2</fullName>
    </alternativeName>
</protein>
<keyword evidence="10" id="KW-0234">DNA repair</keyword>
<feature type="binding site" evidence="27">
    <location>
        <position position="119"/>
    </location>
    <ligand>
        <name>2-oxoglutarate</name>
        <dbReference type="ChEBI" id="CHEBI:16810"/>
    </ligand>
</feature>
<dbReference type="Pfam" id="PF13532">
    <property type="entry name" value="2OG-FeII_Oxy_2"/>
    <property type="match status" value="1"/>
</dbReference>
<keyword evidence="5" id="KW-0227">DNA damage</keyword>